<comment type="caution">
    <text evidence="3">The sequence shown here is derived from an EMBL/GenBank/DDBJ whole genome shotgun (WGS) entry which is preliminary data.</text>
</comment>
<evidence type="ECO:0000313" key="4">
    <source>
        <dbReference type="Proteomes" id="UP001346869"/>
    </source>
</evidence>
<accession>A0AAN7XB97</accession>
<dbReference type="Gene3D" id="2.120.10.80">
    <property type="entry name" value="Kelch-type beta propeller"/>
    <property type="match status" value="1"/>
</dbReference>
<evidence type="ECO:0000256" key="2">
    <source>
        <dbReference type="ARBA" id="ARBA00022737"/>
    </source>
</evidence>
<evidence type="ECO:0000313" key="3">
    <source>
        <dbReference type="EMBL" id="KAK5857565.1"/>
    </source>
</evidence>
<sequence>MESATERRCLELIPHGRGGHMAVVEKNLLYVWGGLKSVAGGNAYVASDEILVNDFERGLWNLFNMLGTVPPVMSGTCSCSLDGHMYIFGGCSFFGENNQIYCVDLMDSNYKWREIIPETGSPPSPRDKLSCWVYKGKIIYFGGYGEKALEDFDTRNNSFIVDTASWVTNDLSP</sequence>
<gene>
    <name evidence="3" type="ORF">PBY51_010803</name>
</gene>
<reference evidence="3 4" key="2">
    <citation type="journal article" date="2023" name="Mol. Biol. Evol.">
        <title>Genomics of Secondarily Temperate Adaptation in the Only Non-Antarctic Icefish.</title>
        <authorList>
            <person name="Rivera-Colon A.G."/>
            <person name="Rayamajhi N."/>
            <person name="Minhas B.F."/>
            <person name="Madrigal G."/>
            <person name="Bilyk K.T."/>
            <person name="Yoon V."/>
            <person name="Hune M."/>
            <person name="Gregory S."/>
            <person name="Cheng C.H.C."/>
            <person name="Catchen J.M."/>
        </authorList>
    </citation>
    <scope>NUCLEOTIDE SEQUENCE [LARGE SCALE GENOMIC DNA]</scope>
    <source>
        <strain evidence="3">JMC-PN-2008</strain>
    </source>
</reference>
<evidence type="ECO:0000256" key="1">
    <source>
        <dbReference type="ARBA" id="ARBA00022441"/>
    </source>
</evidence>
<dbReference type="AlphaFoldDB" id="A0AAN7XB97"/>
<keyword evidence="2" id="KW-0677">Repeat</keyword>
<dbReference type="PANTHER" id="PTHR46228:SF1">
    <property type="entry name" value="KELCH DOMAIN-CONTAINING PROTEIN 1"/>
    <property type="match status" value="1"/>
</dbReference>
<dbReference type="Proteomes" id="UP001346869">
    <property type="component" value="Unassembled WGS sequence"/>
</dbReference>
<protein>
    <submittedName>
        <fullName evidence="3">Uncharacterized protein</fullName>
    </submittedName>
</protein>
<organism evidence="3 4">
    <name type="scientific">Eleginops maclovinus</name>
    <name type="common">Patagonian blennie</name>
    <name type="synonym">Eleginus maclovinus</name>
    <dbReference type="NCBI Taxonomy" id="56733"/>
    <lineage>
        <taxon>Eukaryota</taxon>
        <taxon>Metazoa</taxon>
        <taxon>Chordata</taxon>
        <taxon>Craniata</taxon>
        <taxon>Vertebrata</taxon>
        <taxon>Euteleostomi</taxon>
        <taxon>Actinopterygii</taxon>
        <taxon>Neopterygii</taxon>
        <taxon>Teleostei</taxon>
        <taxon>Neoteleostei</taxon>
        <taxon>Acanthomorphata</taxon>
        <taxon>Eupercaria</taxon>
        <taxon>Perciformes</taxon>
        <taxon>Notothenioidei</taxon>
        <taxon>Eleginopidae</taxon>
        <taxon>Eleginops</taxon>
    </lineage>
</organism>
<dbReference type="SUPFAM" id="SSF117281">
    <property type="entry name" value="Kelch motif"/>
    <property type="match status" value="1"/>
</dbReference>
<dbReference type="InterPro" id="IPR015915">
    <property type="entry name" value="Kelch-typ_b-propeller"/>
</dbReference>
<reference evidence="3 4" key="1">
    <citation type="journal article" date="2023" name="Genes (Basel)">
        <title>Chromosome-Level Genome Assembly and Circadian Gene Repertoire of the Patagonia Blennie Eleginops maclovinus-The Closest Ancestral Proxy of Antarctic Cryonotothenioids.</title>
        <authorList>
            <person name="Cheng C.C."/>
            <person name="Rivera-Colon A.G."/>
            <person name="Minhas B.F."/>
            <person name="Wilson L."/>
            <person name="Rayamajhi N."/>
            <person name="Vargas-Chacoff L."/>
            <person name="Catchen J.M."/>
        </authorList>
    </citation>
    <scope>NUCLEOTIDE SEQUENCE [LARGE SCALE GENOMIC DNA]</scope>
    <source>
        <strain evidence="3">JMC-PN-2008</strain>
    </source>
</reference>
<name>A0AAN7XB97_ELEMC</name>
<keyword evidence="1" id="KW-0880">Kelch repeat</keyword>
<keyword evidence="4" id="KW-1185">Reference proteome</keyword>
<dbReference type="Pfam" id="PF24681">
    <property type="entry name" value="Kelch_KLHDC2_KLHL20_DRC7"/>
    <property type="match status" value="1"/>
</dbReference>
<dbReference type="EMBL" id="JAUZQC010000016">
    <property type="protein sequence ID" value="KAK5857565.1"/>
    <property type="molecule type" value="Genomic_DNA"/>
</dbReference>
<dbReference type="PANTHER" id="PTHR46228">
    <property type="entry name" value="KELCH DOMAIN-CONTAINING PROTEIN"/>
    <property type="match status" value="1"/>
</dbReference>
<proteinExistence type="predicted"/>